<proteinExistence type="predicted"/>
<reference evidence="2 3" key="1">
    <citation type="submission" date="2007-10" db="EMBL/GenBank/DDBJ databases">
        <authorList>
            <person name="Yayanos A."/>
            <person name="Ferriera S."/>
            <person name="Johnson J."/>
            <person name="Kravitz S."/>
            <person name="Halpern A."/>
            <person name="Remington K."/>
            <person name="Beeson K."/>
            <person name="Tran B."/>
            <person name="Rogers Y.-H."/>
            <person name="Friedman R."/>
            <person name="Venter J.C."/>
        </authorList>
    </citation>
    <scope>NUCLEOTIDE SEQUENCE [LARGE SCALE GENOMIC DNA]</scope>
    <source>
        <strain evidence="2 3">KT99</strain>
    </source>
</reference>
<evidence type="ECO:0000313" key="3">
    <source>
        <dbReference type="Proteomes" id="UP000005839"/>
    </source>
</evidence>
<keyword evidence="1" id="KW-0812">Transmembrane</keyword>
<dbReference type="EMBL" id="ABIC01000044">
    <property type="protein sequence ID" value="EDP99307.1"/>
    <property type="molecule type" value="Genomic_DNA"/>
</dbReference>
<sequence length="51" mass="5725">MALAKGENYSFELMPHINTLGMVSTSVKPILGIGIIILASILRFYFYFKSK</sequence>
<keyword evidence="1" id="KW-0472">Membrane</keyword>
<dbReference type="Proteomes" id="UP000005839">
    <property type="component" value="Unassembled WGS sequence"/>
</dbReference>
<evidence type="ECO:0000313" key="2">
    <source>
        <dbReference type="EMBL" id="EDP99307.1"/>
    </source>
</evidence>
<gene>
    <name evidence="2" type="ORF">KT99_05777</name>
</gene>
<name>A9DGM5_9GAMM</name>
<protein>
    <submittedName>
        <fullName evidence="2">Uncharacterized protein</fullName>
    </submittedName>
</protein>
<organism evidence="2 3">
    <name type="scientific">Shewanella benthica KT99</name>
    <dbReference type="NCBI Taxonomy" id="314608"/>
    <lineage>
        <taxon>Bacteria</taxon>
        <taxon>Pseudomonadati</taxon>
        <taxon>Pseudomonadota</taxon>
        <taxon>Gammaproteobacteria</taxon>
        <taxon>Alteromonadales</taxon>
        <taxon>Shewanellaceae</taxon>
        <taxon>Shewanella</taxon>
    </lineage>
</organism>
<accession>A9DGM5</accession>
<dbReference type="AlphaFoldDB" id="A9DGM5"/>
<comment type="caution">
    <text evidence="2">The sequence shown here is derived from an EMBL/GenBank/DDBJ whole genome shotgun (WGS) entry which is preliminary data.</text>
</comment>
<keyword evidence="1" id="KW-1133">Transmembrane helix</keyword>
<evidence type="ECO:0000256" key="1">
    <source>
        <dbReference type="SAM" id="Phobius"/>
    </source>
</evidence>
<feature type="transmembrane region" description="Helical" evidence="1">
    <location>
        <begin position="30"/>
        <end position="48"/>
    </location>
</feature>
<keyword evidence="3" id="KW-1185">Reference proteome</keyword>